<accession>A0A413NPR5</accession>
<reference evidence="1 2" key="1">
    <citation type="submission" date="2018-08" db="EMBL/GenBank/DDBJ databases">
        <title>A genome reference for cultivated species of the human gut microbiota.</title>
        <authorList>
            <person name="Zou Y."/>
            <person name="Xue W."/>
            <person name="Luo G."/>
        </authorList>
    </citation>
    <scope>NUCLEOTIDE SEQUENCE [LARGE SCALE GENOMIC DNA]</scope>
    <source>
        <strain evidence="1 2">AM50-4</strain>
    </source>
</reference>
<organism evidence="1 2">
    <name type="scientific">Bacteroides uniformis</name>
    <dbReference type="NCBI Taxonomy" id="820"/>
    <lineage>
        <taxon>Bacteria</taxon>
        <taxon>Pseudomonadati</taxon>
        <taxon>Bacteroidota</taxon>
        <taxon>Bacteroidia</taxon>
        <taxon>Bacteroidales</taxon>
        <taxon>Bacteroidaceae</taxon>
        <taxon>Bacteroides</taxon>
    </lineage>
</organism>
<gene>
    <name evidence="1" type="ORF">DW988_05095</name>
</gene>
<comment type="caution">
    <text evidence="1">The sequence shown here is derived from an EMBL/GenBank/DDBJ whole genome shotgun (WGS) entry which is preliminary data.</text>
</comment>
<proteinExistence type="predicted"/>
<dbReference type="AlphaFoldDB" id="A0A413NPR5"/>
<evidence type="ECO:0000313" key="2">
    <source>
        <dbReference type="Proteomes" id="UP000283684"/>
    </source>
</evidence>
<name>A0A413NPR5_BACUN</name>
<sequence>MKGITKAAKQANGRSQACATCPLNRSRGVCLPEIQRVCSDAFVEGFKKGVKWLQKQQENNC</sequence>
<evidence type="ECO:0000313" key="1">
    <source>
        <dbReference type="EMBL" id="RGZ50527.1"/>
    </source>
</evidence>
<dbReference type="EMBL" id="QSEE01000003">
    <property type="protein sequence ID" value="RGZ50527.1"/>
    <property type="molecule type" value="Genomic_DNA"/>
</dbReference>
<dbReference type="Proteomes" id="UP000283684">
    <property type="component" value="Unassembled WGS sequence"/>
</dbReference>
<protein>
    <submittedName>
        <fullName evidence="1">Uncharacterized protein</fullName>
    </submittedName>
</protein>